<dbReference type="InterPro" id="IPR013087">
    <property type="entry name" value="Znf_C2H2_type"/>
</dbReference>
<feature type="domain" description="C2H2-type" evidence="16">
    <location>
        <begin position="629"/>
        <end position="656"/>
    </location>
</feature>
<evidence type="ECO:0000256" key="1">
    <source>
        <dbReference type="ARBA" id="ARBA00003767"/>
    </source>
</evidence>
<dbReference type="InterPro" id="IPR050527">
    <property type="entry name" value="Snail/Krueppel_Znf"/>
</dbReference>
<evidence type="ECO:0000256" key="11">
    <source>
        <dbReference type="ARBA" id="ARBA00023125"/>
    </source>
</evidence>
<keyword evidence="9" id="KW-0832">Ubl conjugation</keyword>
<dbReference type="Proteomes" id="UP000324632">
    <property type="component" value="Chromosome 21"/>
</dbReference>
<evidence type="ECO:0000256" key="15">
    <source>
        <dbReference type="SAM" id="MobiDB-lite"/>
    </source>
</evidence>
<accession>A0A5A9NCX4</accession>
<feature type="domain" description="C2H2-type" evidence="16">
    <location>
        <begin position="825"/>
        <end position="852"/>
    </location>
</feature>
<reference evidence="17 18" key="1">
    <citation type="journal article" date="2019" name="Mol. Ecol. Resour.">
        <title>Chromosome-level genome assembly of Triplophysa tibetana, a fish adapted to the harsh high-altitude environment of the Tibetan Plateau.</title>
        <authorList>
            <person name="Yang X."/>
            <person name="Liu H."/>
            <person name="Ma Z."/>
            <person name="Zou Y."/>
            <person name="Zou M."/>
            <person name="Mao Y."/>
            <person name="Li X."/>
            <person name="Wang H."/>
            <person name="Chen T."/>
            <person name="Wang W."/>
            <person name="Yang R."/>
        </authorList>
    </citation>
    <scope>NUCLEOTIDE SEQUENCE [LARGE SCALE GENOMIC DNA]</scope>
    <source>
        <strain evidence="17">TTIB1903HZAU</strain>
        <tissue evidence="17">Muscle</tissue>
    </source>
</reference>
<dbReference type="EMBL" id="SOYY01000021">
    <property type="protein sequence ID" value="KAA0706257.1"/>
    <property type="molecule type" value="Genomic_DNA"/>
</dbReference>
<feature type="domain" description="C2H2-type" evidence="16">
    <location>
        <begin position="769"/>
        <end position="796"/>
    </location>
</feature>
<dbReference type="PROSITE" id="PS50157">
    <property type="entry name" value="ZINC_FINGER_C2H2_2"/>
    <property type="match status" value="13"/>
</dbReference>
<evidence type="ECO:0000256" key="10">
    <source>
        <dbReference type="ARBA" id="ARBA00023015"/>
    </source>
</evidence>
<dbReference type="SMART" id="SM00355">
    <property type="entry name" value="ZnF_C2H2"/>
    <property type="match status" value="13"/>
</dbReference>
<evidence type="ECO:0000256" key="5">
    <source>
        <dbReference type="ARBA" id="ARBA00022723"/>
    </source>
</evidence>
<evidence type="ECO:0000313" key="17">
    <source>
        <dbReference type="EMBL" id="KAA0706257.1"/>
    </source>
</evidence>
<keyword evidence="5" id="KW-0479">Metal-binding</keyword>
<dbReference type="GO" id="GO:0008270">
    <property type="term" value="F:zinc ion binding"/>
    <property type="evidence" value="ECO:0007669"/>
    <property type="project" value="UniProtKB-KW"/>
</dbReference>
<proteinExistence type="inferred from homology"/>
<dbReference type="AlphaFoldDB" id="A0A5A9NCX4"/>
<keyword evidence="13" id="KW-0539">Nucleus</keyword>
<dbReference type="GO" id="GO:0000978">
    <property type="term" value="F:RNA polymerase II cis-regulatory region sequence-specific DNA binding"/>
    <property type="evidence" value="ECO:0007669"/>
    <property type="project" value="TreeGrafter"/>
</dbReference>
<comment type="function">
    <text evidence="1">May be involved in transcriptional regulation.</text>
</comment>
<keyword evidence="11" id="KW-0238">DNA-binding</keyword>
<keyword evidence="12" id="KW-0804">Transcription</keyword>
<evidence type="ECO:0000256" key="6">
    <source>
        <dbReference type="ARBA" id="ARBA00022737"/>
    </source>
</evidence>
<dbReference type="Gene3D" id="3.30.160.60">
    <property type="entry name" value="Classic Zinc Finger"/>
    <property type="match status" value="13"/>
</dbReference>
<dbReference type="FunFam" id="3.30.160.60:FF:000110">
    <property type="entry name" value="Zinc finger protein-like"/>
    <property type="match status" value="1"/>
</dbReference>
<dbReference type="FunFam" id="3.30.160.60:FF:000765">
    <property type="entry name" value="Zinc finger 45-like"/>
    <property type="match status" value="1"/>
</dbReference>
<dbReference type="Pfam" id="PF13912">
    <property type="entry name" value="zf-C2H2_6"/>
    <property type="match status" value="1"/>
</dbReference>
<dbReference type="FunFam" id="3.30.160.60:FF:001480">
    <property type="entry name" value="Si:cabz01071911.3"/>
    <property type="match status" value="1"/>
</dbReference>
<evidence type="ECO:0000256" key="14">
    <source>
        <dbReference type="PROSITE-ProRule" id="PRU00042"/>
    </source>
</evidence>
<evidence type="ECO:0000256" key="12">
    <source>
        <dbReference type="ARBA" id="ARBA00023163"/>
    </source>
</evidence>
<feature type="domain" description="C2H2-type" evidence="16">
    <location>
        <begin position="797"/>
        <end position="824"/>
    </location>
</feature>
<feature type="domain" description="C2H2-type" evidence="16">
    <location>
        <begin position="685"/>
        <end position="712"/>
    </location>
</feature>
<keyword evidence="7 14" id="KW-0863">Zinc-finger</keyword>
<dbReference type="SUPFAM" id="SSF57667">
    <property type="entry name" value="beta-beta-alpha zinc fingers"/>
    <property type="match status" value="7"/>
</dbReference>
<evidence type="ECO:0000256" key="13">
    <source>
        <dbReference type="ARBA" id="ARBA00023242"/>
    </source>
</evidence>
<protein>
    <recommendedName>
        <fullName evidence="16">C2H2-type domain-containing protein</fullName>
    </recommendedName>
</protein>
<dbReference type="FunFam" id="3.30.160.60:FF:000097">
    <property type="entry name" value="Zinc finger protein"/>
    <property type="match status" value="2"/>
</dbReference>
<feature type="domain" description="C2H2-type" evidence="16">
    <location>
        <begin position="553"/>
        <end position="574"/>
    </location>
</feature>
<dbReference type="InterPro" id="IPR057456">
    <property type="entry name" value="Znf_C17orf113"/>
</dbReference>
<keyword evidence="4" id="KW-1017">Isopeptide bond</keyword>
<feature type="region of interest" description="Disordered" evidence="15">
    <location>
        <begin position="528"/>
        <end position="550"/>
    </location>
</feature>
<sequence length="913" mass="104222">MSKRTIDSFFRPAASVPVPESTVSPSDDDAESEVGVAKKARTHHFREDWLKEFIWLRYYKQNYMNCEYCSSYPRTAGNTKFADSTGTSQFKHNTLIKHNLSLKHRVCRDMFINQKATPLPVAFKRQMTVNQSADEAEVMLKFNTAYFVAKEELPFTKYKSQLDLQRKNGLKLNETYNNDTACAQFVGVIADTLKVKTYTKIKDAPYLSIMIDGDTDVSTKECEIIYARILNEGKPMNILIGHIEVKHAHAQGSFYLLVRRNIFKRHNKAESQLDHRRKLSMITSTSRDTRALMLNFNLTAQLSLHTHIMENSINWTKKQKDQYNHTMTQLHSMSTQVYGGQIHKASCCDVIQNPSKLALLCSVSFKCAGSTRLKSYVTLWCIDPRCARIRLKPRIAVPLEASRDRITGGCTSRETCGYGRSHQRASREIGTELISIRRGTERAILDRPRGTEDSRSHARDVIKNTRDGDMHLNNDGCQRGTHAQLRSVSNDARASLPPIAVSLLAMTMQADSLYSEGLRMLHKNELLRTGDHKHGKRTPKDEQMRTRGEGKPFTCRECGKSFTSESYFRTHMRTCHQCGKRFSNLGKLKKHVTTHTGEKLFTCHLCGTSFAFKRYLSRHMRIHTVEKPYACLQCGKSFTNEGDLKTHIRIHTGEKPFTCQQCGKSFACGGNLGRHMRIHTGEKPFTCQQCGKSFKHSDSLKTHMRIHTGEKPFTCQQCGKSFTCGGNLGKHMRIHTGEKPFACHQCGKSFTNEGDLKTHMRIHSGEKPFTCQQCEMSFSIKSVLQRHMKIHSEEIPFTCLQCGKCFTCGGNFGKHMRIHTGEKPFTCRECGKSFTIISNLKTHMRIHTGEKPFACHRCEKTFTQRVHLKRHMRIHTGEKPFTCQQCGKSFRCESTLKTHMRTHTGIKPFACLR</sequence>
<name>A0A5A9NCX4_9TELE</name>
<evidence type="ECO:0000256" key="2">
    <source>
        <dbReference type="ARBA" id="ARBA00004123"/>
    </source>
</evidence>
<dbReference type="FunFam" id="3.30.160.60:FF:000912">
    <property type="entry name" value="Zinc finger protein 660"/>
    <property type="match status" value="6"/>
</dbReference>
<keyword evidence="6" id="KW-0677">Repeat</keyword>
<evidence type="ECO:0000313" key="18">
    <source>
        <dbReference type="Proteomes" id="UP000324632"/>
    </source>
</evidence>
<organism evidence="17 18">
    <name type="scientific">Triplophysa tibetana</name>
    <dbReference type="NCBI Taxonomy" id="1572043"/>
    <lineage>
        <taxon>Eukaryota</taxon>
        <taxon>Metazoa</taxon>
        <taxon>Chordata</taxon>
        <taxon>Craniata</taxon>
        <taxon>Vertebrata</taxon>
        <taxon>Euteleostomi</taxon>
        <taxon>Actinopterygii</taxon>
        <taxon>Neopterygii</taxon>
        <taxon>Teleostei</taxon>
        <taxon>Ostariophysi</taxon>
        <taxon>Cypriniformes</taxon>
        <taxon>Nemacheilidae</taxon>
        <taxon>Triplophysa</taxon>
    </lineage>
</organism>
<feature type="domain" description="C2H2-type" evidence="16">
    <location>
        <begin position="573"/>
        <end position="600"/>
    </location>
</feature>
<evidence type="ECO:0000256" key="8">
    <source>
        <dbReference type="ARBA" id="ARBA00022833"/>
    </source>
</evidence>
<dbReference type="FunFam" id="3.30.160.60:FF:000100">
    <property type="entry name" value="Zinc finger 45-like"/>
    <property type="match status" value="1"/>
</dbReference>
<evidence type="ECO:0000256" key="9">
    <source>
        <dbReference type="ARBA" id="ARBA00022843"/>
    </source>
</evidence>
<feature type="domain" description="C2H2-type" evidence="16">
    <location>
        <begin position="601"/>
        <end position="628"/>
    </location>
</feature>
<feature type="domain" description="C2H2-type" evidence="16">
    <location>
        <begin position="713"/>
        <end position="740"/>
    </location>
</feature>
<keyword evidence="8" id="KW-0862">Zinc</keyword>
<keyword evidence="10" id="KW-0805">Transcription regulation</keyword>
<dbReference type="PANTHER" id="PTHR24388">
    <property type="entry name" value="ZINC FINGER PROTEIN"/>
    <property type="match status" value="1"/>
</dbReference>
<evidence type="ECO:0000259" key="16">
    <source>
        <dbReference type="PROSITE" id="PS50157"/>
    </source>
</evidence>
<keyword evidence="18" id="KW-1185">Reference proteome</keyword>
<dbReference type="FunFam" id="3.30.160.60:FF:000247">
    <property type="entry name" value="Zinc finger protein 236"/>
    <property type="match status" value="1"/>
</dbReference>
<dbReference type="PROSITE" id="PS00028">
    <property type="entry name" value="ZINC_FINGER_C2H2_1"/>
    <property type="match status" value="12"/>
</dbReference>
<dbReference type="GO" id="GO:0000981">
    <property type="term" value="F:DNA-binding transcription factor activity, RNA polymerase II-specific"/>
    <property type="evidence" value="ECO:0007669"/>
    <property type="project" value="TreeGrafter"/>
</dbReference>
<comment type="similarity">
    <text evidence="3">Belongs to the krueppel C2H2-type zinc-finger protein family.</text>
</comment>
<dbReference type="Pfam" id="PF25431">
    <property type="entry name" value="zf-C17orf113"/>
    <property type="match status" value="1"/>
</dbReference>
<feature type="domain" description="C2H2-type" evidence="16">
    <location>
        <begin position="657"/>
        <end position="684"/>
    </location>
</feature>
<evidence type="ECO:0000256" key="3">
    <source>
        <dbReference type="ARBA" id="ARBA00006991"/>
    </source>
</evidence>
<dbReference type="PANTHER" id="PTHR24388:SF50">
    <property type="entry name" value="ZINC FINGER PROTEIN 646"/>
    <property type="match status" value="1"/>
</dbReference>
<comment type="subcellular location">
    <subcellularLocation>
        <location evidence="2">Nucleus</location>
    </subcellularLocation>
</comment>
<gene>
    <name evidence="17" type="ORF">E1301_Tti016248</name>
</gene>
<dbReference type="InterPro" id="IPR036236">
    <property type="entry name" value="Znf_C2H2_sf"/>
</dbReference>
<dbReference type="Pfam" id="PF13894">
    <property type="entry name" value="zf-C2H2_4"/>
    <property type="match status" value="2"/>
</dbReference>
<feature type="domain" description="C2H2-type" evidence="16">
    <location>
        <begin position="881"/>
        <end position="908"/>
    </location>
</feature>
<dbReference type="Pfam" id="PF00096">
    <property type="entry name" value="zf-C2H2"/>
    <property type="match status" value="8"/>
</dbReference>
<feature type="domain" description="C2H2-type" evidence="16">
    <location>
        <begin position="853"/>
        <end position="880"/>
    </location>
</feature>
<evidence type="ECO:0000256" key="7">
    <source>
        <dbReference type="ARBA" id="ARBA00022771"/>
    </source>
</evidence>
<comment type="caution">
    <text evidence="17">The sequence shown here is derived from an EMBL/GenBank/DDBJ whole genome shotgun (WGS) entry which is preliminary data.</text>
</comment>
<dbReference type="GO" id="GO:0005634">
    <property type="term" value="C:nucleus"/>
    <property type="evidence" value="ECO:0007669"/>
    <property type="project" value="UniProtKB-SubCell"/>
</dbReference>
<evidence type="ECO:0000256" key="4">
    <source>
        <dbReference type="ARBA" id="ARBA00022499"/>
    </source>
</evidence>
<feature type="domain" description="C2H2-type" evidence="16">
    <location>
        <begin position="741"/>
        <end position="768"/>
    </location>
</feature>